<organism evidence="1 2">
    <name type="scientific">Vibrio breoganii</name>
    <dbReference type="NCBI Taxonomy" id="553239"/>
    <lineage>
        <taxon>Bacteria</taxon>
        <taxon>Pseudomonadati</taxon>
        <taxon>Pseudomonadota</taxon>
        <taxon>Gammaproteobacteria</taxon>
        <taxon>Vibrionales</taxon>
        <taxon>Vibrionaceae</taxon>
        <taxon>Vibrio</taxon>
    </lineage>
</organism>
<dbReference type="Gene3D" id="3.20.20.370">
    <property type="entry name" value="Glycoside hydrolase/deacetylase"/>
    <property type="match status" value="1"/>
</dbReference>
<evidence type="ECO:0008006" key="3">
    <source>
        <dbReference type="Google" id="ProtNLM"/>
    </source>
</evidence>
<dbReference type="Proteomes" id="UP000092018">
    <property type="component" value="Chromosome 2"/>
</dbReference>
<dbReference type="GO" id="GO:0005975">
    <property type="term" value="P:carbohydrate metabolic process"/>
    <property type="evidence" value="ECO:0007669"/>
    <property type="project" value="InterPro"/>
</dbReference>
<evidence type="ECO:0000313" key="2">
    <source>
        <dbReference type="Proteomes" id="UP000092018"/>
    </source>
</evidence>
<dbReference type="InterPro" id="IPR011330">
    <property type="entry name" value="Glyco_hydro/deAcase_b/a-brl"/>
</dbReference>
<gene>
    <name evidence="1" type="ORF">A6E01_17550</name>
</gene>
<dbReference type="AlphaFoldDB" id="A0AAN0XYH6"/>
<accession>A0AAN0XYH6</accession>
<sequence>MSAKFIISIDFEKKWGLNDLNTKFYDENIRSVPQVINETIKLFKEYDIRATWGVVGALILEKSDLEDLIRDKKNLPSYSDLSLDIKECIHRTGYETALYNGLEEIKILSNLDTQSICSHTFWHSYYSEDGINSNYAKLEYELFDNWLANKGIKWSNGMIFPRNQIEENIINSVSIDYYRSNKDNIFDKGYSNEELNIFIKSLRFLDAYIKLRKNSSSKPTRKNGKISLPASRFLRVSVRNRFLNRMHLIRIKNEMLWAAKHNDHYHLWWHPHNFGGNNSAYKLEMLEEILIYYKELSDKYGMKSQNMHDIYLGEL</sequence>
<protein>
    <recommendedName>
        <fullName evidence="3">Polysaccharide deacetylase</fullName>
    </recommendedName>
</protein>
<dbReference type="EMBL" id="CP016178">
    <property type="protein sequence ID" value="ANO34980.1"/>
    <property type="molecule type" value="Genomic_DNA"/>
</dbReference>
<evidence type="ECO:0000313" key="1">
    <source>
        <dbReference type="EMBL" id="ANO34980.1"/>
    </source>
</evidence>
<dbReference type="RefSeq" id="WP_065210866.1">
    <property type="nucleotide sequence ID" value="NZ_CP016178.1"/>
</dbReference>
<dbReference type="KEGG" id="vbr:A6E01_17550"/>
<proteinExistence type="predicted"/>
<reference evidence="1 2" key="1">
    <citation type="submission" date="2016-06" db="EMBL/GenBank/DDBJ databases">
        <title>Adaptive Radiation by Waves of Gene Transfer Leads to Fine-Scale Resource Partitioning in Marine Microbes.</title>
        <authorList>
            <person name="Hehemann J.-H."/>
            <person name="Arevalo P."/>
            <person name="Datta M.S."/>
            <person name="Yu X."/>
            <person name="Corzett C."/>
            <person name="Henschel A."/>
            <person name="Preheim S.P."/>
            <person name="Timberlake S."/>
            <person name="Alm E.J."/>
            <person name="Polz M.F."/>
        </authorList>
    </citation>
    <scope>NUCLEOTIDE SEQUENCE [LARGE SCALE GENOMIC DNA]</scope>
    <source>
        <strain evidence="1 2">FF50</strain>
    </source>
</reference>
<name>A0AAN0XYH6_9VIBR</name>
<dbReference type="SUPFAM" id="SSF88713">
    <property type="entry name" value="Glycoside hydrolase/deacetylase"/>
    <property type="match status" value="1"/>
</dbReference>